<evidence type="ECO:0000256" key="3">
    <source>
        <dbReference type="ARBA" id="ARBA00022629"/>
    </source>
</evidence>
<dbReference type="Proteomes" id="UP000321057">
    <property type="component" value="Unassembled WGS sequence"/>
</dbReference>
<keyword evidence="3" id="KW-0119">Carbohydrate metabolism</keyword>
<evidence type="ECO:0000256" key="2">
    <source>
        <dbReference type="ARBA" id="ARBA00006479"/>
    </source>
</evidence>
<dbReference type="InterPro" id="IPR036388">
    <property type="entry name" value="WH-like_DNA-bd_sf"/>
</dbReference>
<dbReference type="EMBL" id="UHDK01000001">
    <property type="protein sequence ID" value="SUM35262.1"/>
    <property type="molecule type" value="Genomic_DNA"/>
</dbReference>
<dbReference type="STRING" id="1293.SH09_15500"/>
<comment type="function">
    <text evidence="1">Transcriptional repressor of xylose-utilizing enzymes.</text>
</comment>
<keyword evidence="3" id="KW-0859">Xylose metabolism</keyword>
<keyword evidence="4" id="KW-0418">Kinase</keyword>
<dbReference type="Gene3D" id="1.10.10.10">
    <property type="entry name" value="Winged helix-like DNA-binding domain superfamily/Winged helix DNA-binding domain"/>
    <property type="match status" value="1"/>
</dbReference>
<keyword evidence="7" id="KW-1185">Reference proteome</keyword>
<organism evidence="5 6">
    <name type="scientific">Staphylococcus gallinarum</name>
    <dbReference type="NCBI Taxonomy" id="1293"/>
    <lineage>
        <taxon>Bacteria</taxon>
        <taxon>Bacillati</taxon>
        <taxon>Bacillota</taxon>
        <taxon>Bacilli</taxon>
        <taxon>Bacillales</taxon>
        <taxon>Staphylococcaceae</taxon>
        <taxon>Staphylococcus</taxon>
    </lineage>
</organism>
<evidence type="ECO:0000313" key="4">
    <source>
        <dbReference type="EMBL" id="GEQ06135.1"/>
    </source>
</evidence>
<dbReference type="Proteomes" id="UP000255277">
    <property type="component" value="Unassembled WGS sequence"/>
</dbReference>
<keyword evidence="5" id="KW-0808">Transferase</keyword>
<dbReference type="EMBL" id="BKAX01000004">
    <property type="protein sequence ID" value="GEQ06135.1"/>
    <property type="molecule type" value="Genomic_DNA"/>
</dbReference>
<dbReference type="PROSITE" id="PS01125">
    <property type="entry name" value="ROK"/>
    <property type="match status" value="1"/>
</dbReference>
<gene>
    <name evidence="5" type="primary">xylR</name>
    <name evidence="5" type="ORF">NCTC12195_04792</name>
    <name evidence="4" type="ORF">SGA02_19630</name>
</gene>
<dbReference type="OrthoDB" id="9796533at2"/>
<dbReference type="InterPro" id="IPR043129">
    <property type="entry name" value="ATPase_NBD"/>
</dbReference>
<evidence type="ECO:0000313" key="7">
    <source>
        <dbReference type="Proteomes" id="UP000321057"/>
    </source>
</evidence>
<dbReference type="GO" id="GO:0047700">
    <property type="term" value="F:beta-glucoside kinase activity"/>
    <property type="evidence" value="ECO:0007669"/>
    <property type="project" value="UniProtKB-EC"/>
</dbReference>
<dbReference type="AlphaFoldDB" id="A0A0D0QT85"/>
<reference evidence="5 6" key="1">
    <citation type="submission" date="2018-06" db="EMBL/GenBank/DDBJ databases">
        <authorList>
            <consortium name="Pathogen Informatics"/>
            <person name="Doyle S."/>
        </authorList>
    </citation>
    <scope>NUCLEOTIDE SEQUENCE [LARGE SCALE GENOMIC DNA]</scope>
    <source>
        <strain evidence="5 6">NCTC12195</strain>
    </source>
</reference>
<dbReference type="EC" id="2.7.1.85" evidence="5"/>
<dbReference type="InterPro" id="IPR036390">
    <property type="entry name" value="WH_DNA-bd_sf"/>
</dbReference>
<dbReference type="SUPFAM" id="SSF46785">
    <property type="entry name" value="Winged helix' DNA-binding domain"/>
    <property type="match status" value="1"/>
</dbReference>
<evidence type="ECO:0000313" key="5">
    <source>
        <dbReference type="EMBL" id="SUM35262.1"/>
    </source>
</evidence>
<evidence type="ECO:0000313" key="6">
    <source>
        <dbReference type="Proteomes" id="UP000255277"/>
    </source>
</evidence>
<dbReference type="PANTHER" id="PTHR18964">
    <property type="entry name" value="ROK (REPRESSOR, ORF, KINASE) FAMILY"/>
    <property type="match status" value="1"/>
</dbReference>
<accession>A0A0D0QT85</accession>
<evidence type="ECO:0000256" key="1">
    <source>
        <dbReference type="ARBA" id="ARBA00002486"/>
    </source>
</evidence>
<protein>
    <submittedName>
        <fullName evidence="4">Sugar kinase</fullName>
    </submittedName>
    <submittedName>
        <fullName evidence="5">Xylose repressor</fullName>
        <ecNumber evidence="5">2.7.1.85</ecNumber>
    </submittedName>
</protein>
<dbReference type="InterPro" id="IPR000600">
    <property type="entry name" value="ROK"/>
</dbReference>
<dbReference type="GO" id="GO:0042732">
    <property type="term" value="P:D-xylose metabolic process"/>
    <property type="evidence" value="ECO:0007669"/>
    <property type="project" value="UniProtKB-KW"/>
</dbReference>
<dbReference type="Pfam" id="PF00480">
    <property type="entry name" value="ROK"/>
    <property type="match status" value="1"/>
</dbReference>
<reference evidence="4 7" key="2">
    <citation type="submission" date="2019-07" db="EMBL/GenBank/DDBJ databases">
        <title>Whole genome shotgun sequence of Staphylococcus gallinarum NBRC 109767.</title>
        <authorList>
            <person name="Hosoyama A."/>
            <person name="Uohara A."/>
            <person name="Ohji S."/>
            <person name="Ichikawa N."/>
        </authorList>
    </citation>
    <scope>NUCLEOTIDE SEQUENCE [LARGE SCALE GENOMIC DNA]</scope>
    <source>
        <strain evidence="4 7">NBRC 109767</strain>
    </source>
</reference>
<name>A0A0D0QT85_STAGA</name>
<sequence>MEKLEALNLDENERQVLQQIFNNRYISRIQISKNLEINKATISNLLNRLKLKKLVTEVGQGDSTKSGGRKPILLEVNKHFGYTISIDIAYHSIEILYSYFDGETMKHQSVPLESNKMSDIISMIKQYVNADAYYETEFGLLGVAISVHGIVNEQQEIIDLPFHDLEDISIVEAIKQVTNVPVILENEANLSAIYERDYQGNLEINNLISLSIHKGIGAGLIIDKKLYRGNAGQAGEIGKTLISNVATDEPTYLKIEDLCSQEAIIQHLTKQLNTTMTVDKVKKHYVEGDYTVTQTLELFCKRIAVLVHNLNSQMNPEMIYINCPLINEIPELLEKIKHVSCKFNSNNNNVAITSNVQYATLMGAAIAITQQILDVHDIKLNFK</sequence>
<dbReference type="RefSeq" id="WP_042740493.1">
    <property type="nucleotide sequence ID" value="NZ_JALKRO010000004.1"/>
</dbReference>
<comment type="similarity">
    <text evidence="2">Belongs to the ROK (NagC/XylR) family.</text>
</comment>
<dbReference type="Gene3D" id="3.30.420.40">
    <property type="match status" value="2"/>
</dbReference>
<dbReference type="PANTHER" id="PTHR18964:SF149">
    <property type="entry name" value="BIFUNCTIONAL UDP-N-ACETYLGLUCOSAMINE 2-EPIMERASE_N-ACETYLMANNOSAMINE KINASE"/>
    <property type="match status" value="1"/>
</dbReference>
<dbReference type="InterPro" id="IPR049874">
    <property type="entry name" value="ROK_cs"/>
</dbReference>
<dbReference type="SUPFAM" id="SSF53067">
    <property type="entry name" value="Actin-like ATPase domain"/>
    <property type="match status" value="1"/>
</dbReference>
<proteinExistence type="inferred from homology"/>